<evidence type="ECO:0000313" key="3">
    <source>
        <dbReference type="Proteomes" id="UP000821837"/>
    </source>
</evidence>
<accession>A0A9D4SY72</accession>
<dbReference type="Proteomes" id="UP000821837">
    <property type="component" value="Chromosome 3"/>
</dbReference>
<organism evidence="2 3">
    <name type="scientific">Rhipicephalus sanguineus</name>
    <name type="common">Brown dog tick</name>
    <name type="synonym">Ixodes sanguineus</name>
    <dbReference type="NCBI Taxonomy" id="34632"/>
    <lineage>
        <taxon>Eukaryota</taxon>
        <taxon>Metazoa</taxon>
        <taxon>Ecdysozoa</taxon>
        <taxon>Arthropoda</taxon>
        <taxon>Chelicerata</taxon>
        <taxon>Arachnida</taxon>
        <taxon>Acari</taxon>
        <taxon>Parasitiformes</taxon>
        <taxon>Ixodida</taxon>
        <taxon>Ixodoidea</taxon>
        <taxon>Ixodidae</taxon>
        <taxon>Rhipicephalinae</taxon>
        <taxon>Rhipicephalus</taxon>
        <taxon>Rhipicephalus</taxon>
    </lineage>
</organism>
<evidence type="ECO:0000313" key="2">
    <source>
        <dbReference type="EMBL" id="KAH7961079.1"/>
    </source>
</evidence>
<feature type="region of interest" description="Disordered" evidence="1">
    <location>
        <begin position="1"/>
        <end position="33"/>
    </location>
</feature>
<proteinExistence type="predicted"/>
<reference evidence="2" key="1">
    <citation type="journal article" date="2020" name="Cell">
        <title>Large-Scale Comparative Analyses of Tick Genomes Elucidate Their Genetic Diversity and Vector Capacities.</title>
        <authorList>
            <consortium name="Tick Genome and Microbiome Consortium (TIGMIC)"/>
            <person name="Jia N."/>
            <person name="Wang J."/>
            <person name="Shi W."/>
            <person name="Du L."/>
            <person name="Sun Y."/>
            <person name="Zhan W."/>
            <person name="Jiang J.F."/>
            <person name="Wang Q."/>
            <person name="Zhang B."/>
            <person name="Ji P."/>
            <person name="Bell-Sakyi L."/>
            <person name="Cui X.M."/>
            <person name="Yuan T.T."/>
            <person name="Jiang B.G."/>
            <person name="Yang W.F."/>
            <person name="Lam T.T."/>
            <person name="Chang Q.C."/>
            <person name="Ding S.J."/>
            <person name="Wang X.J."/>
            <person name="Zhu J.G."/>
            <person name="Ruan X.D."/>
            <person name="Zhao L."/>
            <person name="Wei J.T."/>
            <person name="Ye R.Z."/>
            <person name="Que T.C."/>
            <person name="Du C.H."/>
            <person name="Zhou Y.H."/>
            <person name="Cheng J.X."/>
            <person name="Dai P.F."/>
            <person name="Guo W.B."/>
            <person name="Han X.H."/>
            <person name="Huang E.J."/>
            <person name="Li L.F."/>
            <person name="Wei W."/>
            <person name="Gao Y.C."/>
            <person name="Liu J.Z."/>
            <person name="Shao H.Z."/>
            <person name="Wang X."/>
            <person name="Wang C.C."/>
            <person name="Yang T.C."/>
            <person name="Huo Q.B."/>
            <person name="Li W."/>
            <person name="Chen H.Y."/>
            <person name="Chen S.E."/>
            <person name="Zhou L.G."/>
            <person name="Ni X.B."/>
            <person name="Tian J.H."/>
            <person name="Sheng Y."/>
            <person name="Liu T."/>
            <person name="Pan Y.S."/>
            <person name="Xia L.Y."/>
            <person name="Li J."/>
            <person name="Zhao F."/>
            <person name="Cao W.C."/>
        </authorList>
    </citation>
    <scope>NUCLEOTIDE SEQUENCE</scope>
    <source>
        <strain evidence="2">Rsan-2018</strain>
    </source>
</reference>
<feature type="compositionally biased region" description="Basic and acidic residues" evidence="1">
    <location>
        <begin position="7"/>
        <end position="23"/>
    </location>
</feature>
<protein>
    <submittedName>
        <fullName evidence="2">Uncharacterized protein</fullName>
    </submittedName>
</protein>
<reference evidence="2" key="2">
    <citation type="submission" date="2021-09" db="EMBL/GenBank/DDBJ databases">
        <authorList>
            <person name="Jia N."/>
            <person name="Wang J."/>
            <person name="Shi W."/>
            <person name="Du L."/>
            <person name="Sun Y."/>
            <person name="Zhan W."/>
            <person name="Jiang J."/>
            <person name="Wang Q."/>
            <person name="Zhang B."/>
            <person name="Ji P."/>
            <person name="Sakyi L.B."/>
            <person name="Cui X."/>
            <person name="Yuan T."/>
            <person name="Jiang B."/>
            <person name="Yang W."/>
            <person name="Lam T.T.-Y."/>
            <person name="Chang Q."/>
            <person name="Ding S."/>
            <person name="Wang X."/>
            <person name="Zhu J."/>
            <person name="Ruan X."/>
            <person name="Zhao L."/>
            <person name="Wei J."/>
            <person name="Que T."/>
            <person name="Du C."/>
            <person name="Cheng J."/>
            <person name="Dai P."/>
            <person name="Han X."/>
            <person name="Huang E."/>
            <person name="Gao Y."/>
            <person name="Liu J."/>
            <person name="Shao H."/>
            <person name="Ye R."/>
            <person name="Li L."/>
            <person name="Wei W."/>
            <person name="Wang X."/>
            <person name="Wang C."/>
            <person name="Huo Q."/>
            <person name="Li W."/>
            <person name="Guo W."/>
            <person name="Chen H."/>
            <person name="Chen S."/>
            <person name="Zhou L."/>
            <person name="Zhou L."/>
            <person name="Ni X."/>
            <person name="Tian J."/>
            <person name="Zhou Y."/>
            <person name="Sheng Y."/>
            <person name="Liu T."/>
            <person name="Pan Y."/>
            <person name="Xia L."/>
            <person name="Li J."/>
            <person name="Zhao F."/>
            <person name="Cao W."/>
        </authorList>
    </citation>
    <scope>NUCLEOTIDE SEQUENCE</scope>
    <source>
        <strain evidence="2">Rsan-2018</strain>
        <tissue evidence="2">Larvae</tissue>
    </source>
</reference>
<name>A0A9D4SY72_RHISA</name>
<dbReference type="AlphaFoldDB" id="A0A9D4SY72"/>
<gene>
    <name evidence="2" type="ORF">HPB52_001555</name>
</gene>
<evidence type="ECO:0000256" key="1">
    <source>
        <dbReference type="SAM" id="MobiDB-lite"/>
    </source>
</evidence>
<keyword evidence="3" id="KW-1185">Reference proteome</keyword>
<sequence>MDDDEAESKKPRLEENKFDDKTSTYDFSDEEDMGEDEPFTLVTYKKKRAEGIPVVFRPTGEVIQWRNILVQHFGAIIVSDLDTWRKVAEAHVGARSTQKTMITRSANQFFSLSARTVRAITLPPTQAARRTRLLHKCDDMNLSTEDNRAATKPLQILRFGNRNHHIKETLQENHKEYNRKTKQGCEHPRDIRQKVMDPRALMFAQAIRVKLHVVLRDPQEKYQPIPTTPVYQ</sequence>
<comment type="caution">
    <text evidence="2">The sequence shown here is derived from an EMBL/GenBank/DDBJ whole genome shotgun (WGS) entry which is preliminary data.</text>
</comment>
<dbReference type="EMBL" id="JABSTV010001249">
    <property type="protein sequence ID" value="KAH7961079.1"/>
    <property type="molecule type" value="Genomic_DNA"/>
</dbReference>